<sequence length="465" mass="52830">MVSNYKMKLMRARVLKMFYYSLKERYNISVFIFLILVNLIALISRVITDNPYNSFKVFPVDYGQITVIMISFLVLTFSIIRGLFQMEIKSNIDFLLTTQERPQYLLLMAGIADSIYMVILLISFVITYSKFLNAINILDLVMFTTSLSILIVSLKSITTLKRLVIVLVISAYIIVSALLFPPLNPIIWIIQGSVLGSIVLALSLAISTLFCIHASNEIYQNAYGGDRYELSNDEVKVNKELPKNIVKLMFYTSVHSIIGARAGFRNVLYVIIPPSLLLGLLAWFFGHNFVWLLILSILGYINYSVYVGFSIESERLWINFVNLDFVSYIRYRMLIRVIMSFISLSPFLVSLALLHDMSLFFVTLSYPFLICPLSWLLFTYSGVPQTKDIGVDYANQEAFLTISRMMIMLILPVLGTAEAIIGSLSLYLGSEILSFTNIIAYVILVYVKSGIWGKVVEKLTVNGYV</sequence>
<evidence type="ECO:0000256" key="1">
    <source>
        <dbReference type="SAM" id="Phobius"/>
    </source>
</evidence>
<gene>
    <name evidence="2" type="ORF">ATY89_00790</name>
    <name evidence="3" type="ORF">ATZ20_03830</name>
</gene>
<keyword evidence="1" id="KW-1133">Transmembrane helix</keyword>
<dbReference type="Proteomes" id="UP000065473">
    <property type="component" value="Chromosome"/>
</dbReference>
<evidence type="ECO:0000313" key="2">
    <source>
        <dbReference type="EMBL" id="ALU28644.1"/>
    </source>
</evidence>
<feature type="transmembrane region" description="Helical" evidence="1">
    <location>
        <begin position="134"/>
        <end position="154"/>
    </location>
</feature>
<feature type="transmembrane region" description="Helical" evidence="1">
    <location>
        <begin position="163"/>
        <end position="180"/>
    </location>
</feature>
<feature type="transmembrane region" description="Helical" evidence="1">
    <location>
        <begin position="267"/>
        <end position="285"/>
    </location>
</feature>
<feature type="transmembrane region" description="Helical" evidence="1">
    <location>
        <begin position="62"/>
        <end position="84"/>
    </location>
</feature>
<organism evidence="3 4">
    <name type="scientific">Sulfolobus acidocaldarius</name>
    <dbReference type="NCBI Taxonomy" id="2285"/>
    <lineage>
        <taxon>Archaea</taxon>
        <taxon>Thermoproteota</taxon>
        <taxon>Thermoprotei</taxon>
        <taxon>Sulfolobales</taxon>
        <taxon>Sulfolobaceae</taxon>
        <taxon>Sulfolobus</taxon>
    </lineage>
</organism>
<evidence type="ECO:0000313" key="4">
    <source>
        <dbReference type="Proteomes" id="UP000060043"/>
    </source>
</evidence>
<feature type="transmembrane region" description="Helical" evidence="1">
    <location>
        <begin position="104"/>
        <end position="128"/>
    </location>
</feature>
<evidence type="ECO:0000313" key="3">
    <source>
        <dbReference type="EMBL" id="ALU31360.1"/>
    </source>
</evidence>
<name>A0A0U3H8W3_9CREN</name>
<evidence type="ECO:0000313" key="5">
    <source>
        <dbReference type="Proteomes" id="UP000065473"/>
    </source>
</evidence>
<dbReference type="AlphaFoldDB" id="A0A0U3H8W3"/>
<feature type="transmembrane region" description="Helical" evidence="1">
    <location>
        <begin position="427"/>
        <end position="447"/>
    </location>
</feature>
<dbReference type="EMBL" id="CP013694">
    <property type="protein sequence ID" value="ALU28644.1"/>
    <property type="molecule type" value="Genomic_DNA"/>
</dbReference>
<keyword evidence="1" id="KW-0472">Membrane</keyword>
<dbReference type="EMBL" id="CP013695">
    <property type="protein sequence ID" value="ALU31360.1"/>
    <property type="molecule type" value="Genomic_DNA"/>
</dbReference>
<protein>
    <submittedName>
        <fullName evidence="3">Uncharacterized protein</fullName>
    </submittedName>
</protein>
<feature type="transmembrane region" description="Helical" evidence="1">
    <location>
        <begin position="359"/>
        <end position="378"/>
    </location>
</feature>
<feature type="transmembrane region" description="Helical" evidence="1">
    <location>
        <begin position="399"/>
        <end position="421"/>
    </location>
</feature>
<feature type="transmembrane region" description="Helical" evidence="1">
    <location>
        <begin position="186"/>
        <end position="212"/>
    </location>
</feature>
<accession>A0A0U3H8W3</accession>
<dbReference type="Proteomes" id="UP000060043">
    <property type="component" value="Chromosome"/>
</dbReference>
<feature type="transmembrane region" description="Helical" evidence="1">
    <location>
        <begin position="333"/>
        <end position="353"/>
    </location>
</feature>
<feature type="transmembrane region" description="Helical" evidence="1">
    <location>
        <begin position="291"/>
        <end position="312"/>
    </location>
</feature>
<keyword evidence="1" id="KW-0812">Transmembrane</keyword>
<proteinExistence type="predicted"/>
<feature type="transmembrane region" description="Helical" evidence="1">
    <location>
        <begin position="26"/>
        <end position="47"/>
    </location>
</feature>
<reference evidence="4 5" key="1">
    <citation type="submission" date="2015-12" db="EMBL/GenBank/DDBJ databases">
        <title>A stable core within a dynamic pangenome in Sulfolobus acidocaldarius.</title>
        <authorList>
            <person name="Anderson R."/>
            <person name="Kouris A."/>
            <person name="Seward C."/>
            <person name="Campbell K."/>
            <person name="Whitaker R."/>
        </authorList>
    </citation>
    <scope>NUCLEOTIDE SEQUENCE [LARGE SCALE GENOMIC DNA]</scope>
    <source>
        <strain evidence="2 5">GG12-C01-09</strain>
        <strain evidence="3 4">NG05B_CO5_07</strain>
    </source>
</reference>